<keyword evidence="6 9" id="KW-0764">Sulfate transport</keyword>
<evidence type="ECO:0000256" key="7">
    <source>
        <dbReference type="ARBA" id="ARBA00023136"/>
    </source>
</evidence>
<evidence type="ECO:0000259" key="10">
    <source>
        <dbReference type="PROSITE" id="PS50928"/>
    </source>
</evidence>
<organism evidence="11 12">
    <name type="scientific">Ancylobacter defluvii</name>
    <dbReference type="NCBI Taxonomy" id="1282440"/>
    <lineage>
        <taxon>Bacteria</taxon>
        <taxon>Pseudomonadati</taxon>
        <taxon>Pseudomonadota</taxon>
        <taxon>Alphaproteobacteria</taxon>
        <taxon>Hyphomicrobiales</taxon>
        <taxon>Xanthobacteraceae</taxon>
        <taxon>Ancylobacter</taxon>
    </lineage>
</organism>
<evidence type="ECO:0000256" key="5">
    <source>
        <dbReference type="ARBA" id="ARBA00022989"/>
    </source>
</evidence>
<evidence type="ECO:0000256" key="2">
    <source>
        <dbReference type="ARBA" id="ARBA00011779"/>
    </source>
</evidence>
<dbReference type="GO" id="GO:0005886">
    <property type="term" value="C:plasma membrane"/>
    <property type="evidence" value="ECO:0007669"/>
    <property type="project" value="UniProtKB-SubCell"/>
</dbReference>
<dbReference type="Pfam" id="PF00528">
    <property type="entry name" value="BPD_transp_1"/>
    <property type="match status" value="1"/>
</dbReference>
<keyword evidence="5 9" id="KW-1133">Transmembrane helix</keyword>
<dbReference type="CDD" id="cd06261">
    <property type="entry name" value="TM_PBP2"/>
    <property type="match status" value="1"/>
</dbReference>
<dbReference type="EMBL" id="BSFM01000006">
    <property type="protein sequence ID" value="GLK83255.1"/>
    <property type="molecule type" value="Genomic_DNA"/>
</dbReference>
<dbReference type="RefSeq" id="WP_213366724.1">
    <property type="nucleotide sequence ID" value="NZ_BSFM01000006.1"/>
</dbReference>
<dbReference type="InterPro" id="IPR000515">
    <property type="entry name" value="MetI-like"/>
</dbReference>
<gene>
    <name evidence="11" type="ORF">GCM10017653_13240</name>
</gene>
<comment type="subcellular location">
    <subcellularLocation>
        <location evidence="1">Cell membrane</location>
        <topology evidence="1">Multi-pass membrane protein</topology>
    </subcellularLocation>
</comment>
<evidence type="ECO:0000313" key="11">
    <source>
        <dbReference type="EMBL" id="GLK83255.1"/>
    </source>
</evidence>
<proteinExistence type="inferred from homology"/>
<dbReference type="AlphaFoldDB" id="A0A9W6JW82"/>
<sequence length="274" mass="29056">MNRVVPGFGLSLGITLTYLSLIVLLPLGALVWQALGVGWERYLAILAGPRTATAFRITFATAALATAFNCVYGLALAWVLARYEFPGKRLLDALVDVPFALPTAVAGLALSALFVKNGWFGGPLASLGIEVAYTPLGIAIAMAFTSIPFVVRTVQPVLEDLHADVEEAAATLGASDARIFATVIFPAIFPAFLTGASLGFARSLGEFGAIIFIAGNLPGKTEVVSLLTFIRIEEYDYPAAAAIATTLLLTAFVMLFLVNMIQLWQQRRIGASGD</sequence>
<accession>A0A9W6JW82</accession>
<dbReference type="PROSITE" id="PS50928">
    <property type="entry name" value="ABC_TM1"/>
    <property type="match status" value="1"/>
</dbReference>
<comment type="subunit">
    <text evidence="2">The complex is composed of two ATP-binding proteins (CysA), two transmembrane proteins (CysT and CysW) and a solute-binding protein (CysP).</text>
</comment>
<dbReference type="SUPFAM" id="SSF161098">
    <property type="entry name" value="MetI-like"/>
    <property type="match status" value="1"/>
</dbReference>
<reference evidence="11" key="2">
    <citation type="submission" date="2023-01" db="EMBL/GenBank/DDBJ databases">
        <authorList>
            <person name="Sun Q."/>
            <person name="Evtushenko L."/>
        </authorList>
    </citation>
    <scope>NUCLEOTIDE SEQUENCE</scope>
    <source>
        <strain evidence="11">VKM B-2789</strain>
    </source>
</reference>
<evidence type="ECO:0000256" key="8">
    <source>
        <dbReference type="ARBA" id="ARBA00025323"/>
    </source>
</evidence>
<evidence type="ECO:0000256" key="1">
    <source>
        <dbReference type="ARBA" id="ARBA00004651"/>
    </source>
</evidence>
<dbReference type="NCBIfam" id="TIGR00969">
    <property type="entry name" value="3a0106s02"/>
    <property type="match status" value="1"/>
</dbReference>
<evidence type="ECO:0000256" key="6">
    <source>
        <dbReference type="ARBA" id="ARBA00023032"/>
    </source>
</evidence>
<dbReference type="InterPro" id="IPR011865">
    <property type="entry name" value="CysT_permease"/>
</dbReference>
<dbReference type="Gene3D" id="1.10.3720.10">
    <property type="entry name" value="MetI-like"/>
    <property type="match status" value="1"/>
</dbReference>
<keyword evidence="4 9" id="KW-0812">Transmembrane</keyword>
<dbReference type="PANTHER" id="PTHR30406">
    <property type="entry name" value="SULFATE TRANSPORT SYSTEM PERMEASE PROTEIN"/>
    <property type="match status" value="1"/>
</dbReference>
<dbReference type="InterPro" id="IPR035906">
    <property type="entry name" value="MetI-like_sf"/>
</dbReference>
<dbReference type="Proteomes" id="UP001143330">
    <property type="component" value="Unassembled WGS sequence"/>
</dbReference>
<dbReference type="GO" id="GO:0015419">
    <property type="term" value="F:ABC-type sulfate transporter activity"/>
    <property type="evidence" value="ECO:0007669"/>
    <property type="project" value="UniProtKB-UniRule"/>
</dbReference>
<evidence type="ECO:0000256" key="4">
    <source>
        <dbReference type="ARBA" id="ARBA00022692"/>
    </source>
</evidence>
<keyword evidence="7 9" id="KW-0472">Membrane</keyword>
<feature type="transmembrane region" description="Helical" evidence="9">
    <location>
        <begin position="53"/>
        <end position="79"/>
    </location>
</feature>
<evidence type="ECO:0000256" key="9">
    <source>
        <dbReference type="RuleBase" id="RU366001"/>
    </source>
</evidence>
<feature type="transmembrane region" description="Helical" evidence="9">
    <location>
        <begin position="12"/>
        <end position="32"/>
    </location>
</feature>
<comment type="function">
    <text evidence="9">Part of the ABC transporter complex (TC 3.A.1.6.1) involved in sulfate/thiosulfate import.</text>
</comment>
<dbReference type="FunFam" id="1.10.3720.10:FF:000004">
    <property type="entry name" value="Sulfate transport system permease protein CysT"/>
    <property type="match status" value="1"/>
</dbReference>
<feature type="transmembrane region" description="Helical" evidence="9">
    <location>
        <begin position="238"/>
        <end position="258"/>
    </location>
</feature>
<keyword evidence="3 9" id="KW-0813">Transport</keyword>
<comment type="caution">
    <text evidence="11">The sequence shown here is derived from an EMBL/GenBank/DDBJ whole genome shotgun (WGS) entry which is preliminary data.</text>
</comment>
<protein>
    <recommendedName>
        <fullName evidence="9">Sulfate transport system permease protein CysT</fullName>
    </recommendedName>
</protein>
<evidence type="ECO:0000256" key="3">
    <source>
        <dbReference type="ARBA" id="ARBA00022448"/>
    </source>
</evidence>
<feature type="transmembrane region" description="Helical" evidence="9">
    <location>
        <begin position="179"/>
        <end position="200"/>
    </location>
</feature>
<feature type="transmembrane region" description="Helical" evidence="9">
    <location>
        <begin position="99"/>
        <end position="119"/>
    </location>
</feature>
<feature type="domain" description="ABC transmembrane type-1" evidence="10">
    <location>
        <begin position="55"/>
        <end position="258"/>
    </location>
</feature>
<comment type="function">
    <text evidence="8">Part of the ABC transporter complex CysAWTP (TC 3.A.1.6.1) involved in sulfate/thiosulfate import. Probably responsible for the translocation of the substrate across the membrane.</text>
</comment>
<comment type="caution">
    <text evidence="9">Lacks conserved residue(s) required for the propagation of feature annotation.</text>
</comment>
<dbReference type="PANTHER" id="PTHR30406:SF10">
    <property type="entry name" value="SULFATE TRANSPORT SYSTEM PERMEASE PROTEIN CYST"/>
    <property type="match status" value="1"/>
</dbReference>
<keyword evidence="12" id="KW-1185">Reference proteome</keyword>
<dbReference type="NCBIfam" id="TIGR02139">
    <property type="entry name" value="permease_CysT"/>
    <property type="match status" value="1"/>
</dbReference>
<evidence type="ECO:0000313" key="12">
    <source>
        <dbReference type="Proteomes" id="UP001143330"/>
    </source>
</evidence>
<feature type="transmembrane region" description="Helical" evidence="9">
    <location>
        <begin position="131"/>
        <end position="151"/>
    </location>
</feature>
<dbReference type="InterPro" id="IPR005667">
    <property type="entry name" value="Sulph_transpt2"/>
</dbReference>
<comment type="similarity">
    <text evidence="9">Belongs to the binding-protein-dependent transport system permease family. CysTW subfamily.</text>
</comment>
<reference evidence="11" key="1">
    <citation type="journal article" date="2014" name="Int. J. Syst. Evol. Microbiol.">
        <title>Complete genome sequence of Corynebacterium casei LMG S-19264T (=DSM 44701T), isolated from a smear-ripened cheese.</title>
        <authorList>
            <consortium name="US DOE Joint Genome Institute (JGI-PGF)"/>
            <person name="Walter F."/>
            <person name="Albersmeier A."/>
            <person name="Kalinowski J."/>
            <person name="Ruckert C."/>
        </authorList>
    </citation>
    <scope>NUCLEOTIDE SEQUENCE</scope>
    <source>
        <strain evidence="11">VKM B-2789</strain>
    </source>
</reference>
<name>A0A9W6JW82_9HYPH</name>